<gene>
    <name evidence="2" type="ORF">V5799_009437</name>
</gene>
<name>A0AAQ4FC90_AMBAM</name>
<sequence>MREHLSQLNRNELLRYRAVHIPQPSNADRVRPDMVMNDINNFLQDAVRMEERLHRMARTYCWLMPRYILRGWRMFLLNANVDLSIDCPTLLERIAAALRLPEHTVTMSWYVQHGTYYACLLTEEEETRLYEHKVVCITLWSGLPLLAVRLMGASIEQRFRDALKVALFGDSFNLLDGIHDDLNLAFSAGRRFVDRLSDHLSREQQHRFVPREAPADKERLPTDDGGWPGGAGGVRGGQGS</sequence>
<comment type="caution">
    <text evidence="2">The sequence shown here is derived from an EMBL/GenBank/DDBJ whole genome shotgun (WGS) entry which is preliminary data.</text>
</comment>
<evidence type="ECO:0000313" key="2">
    <source>
        <dbReference type="EMBL" id="KAK8784198.1"/>
    </source>
</evidence>
<dbReference type="Proteomes" id="UP001321473">
    <property type="component" value="Unassembled WGS sequence"/>
</dbReference>
<protein>
    <submittedName>
        <fullName evidence="2">Uncharacterized protein</fullName>
    </submittedName>
</protein>
<feature type="compositionally biased region" description="Basic and acidic residues" evidence="1">
    <location>
        <begin position="204"/>
        <end position="222"/>
    </location>
</feature>
<accession>A0AAQ4FC90</accession>
<feature type="region of interest" description="Disordered" evidence="1">
    <location>
        <begin position="204"/>
        <end position="240"/>
    </location>
</feature>
<proteinExistence type="predicted"/>
<dbReference type="EMBL" id="JARKHS020004758">
    <property type="protein sequence ID" value="KAK8784198.1"/>
    <property type="molecule type" value="Genomic_DNA"/>
</dbReference>
<dbReference type="AlphaFoldDB" id="A0AAQ4FC90"/>
<evidence type="ECO:0000313" key="3">
    <source>
        <dbReference type="Proteomes" id="UP001321473"/>
    </source>
</evidence>
<keyword evidence="3" id="KW-1185">Reference proteome</keyword>
<feature type="compositionally biased region" description="Gly residues" evidence="1">
    <location>
        <begin position="226"/>
        <end position="240"/>
    </location>
</feature>
<evidence type="ECO:0000256" key="1">
    <source>
        <dbReference type="SAM" id="MobiDB-lite"/>
    </source>
</evidence>
<reference evidence="2 3" key="1">
    <citation type="journal article" date="2023" name="Arcadia Sci">
        <title>De novo assembly of a long-read Amblyomma americanum tick genome.</title>
        <authorList>
            <person name="Chou S."/>
            <person name="Poskanzer K.E."/>
            <person name="Rollins M."/>
            <person name="Thuy-Boun P.S."/>
        </authorList>
    </citation>
    <scope>NUCLEOTIDE SEQUENCE [LARGE SCALE GENOMIC DNA]</scope>
    <source>
        <strain evidence="2">F_SG_1</strain>
        <tissue evidence="2">Salivary glands</tissue>
    </source>
</reference>
<organism evidence="2 3">
    <name type="scientific">Amblyomma americanum</name>
    <name type="common">Lone star tick</name>
    <dbReference type="NCBI Taxonomy" id="6943"/>
    <lineage>
        <taxon>Eukaryota</taxon>
        <taxon>Metazoa</taxon>
        <taxon>Ecdysozoa</taxon>
        <taxon>Arthropoda</taxon>
        <taxon>Chelicerata</taxon>
        <taxon>Arachnida</taxon>
        <taxon>Acari</taxon>
        <taxon>Parasitiformes</taxon>
        <taxon>Ixodida</taxon>
        <taxon>Ixodoidea</taxon>
        <taxon>Ixodidae</taxon>
        <taxon>Amblyomminae</taxon>
        <taxon>Amblyomma</taxon>
    </lineage>
</organism>